<keyword evidence="2" id="KW-0732">Signal</keyword>
<feature type="signal peptide" evidence="2">
    <location>
        <begin position="1"/>
        <end position="17"/>
    </location>
</feature>
<name>A0AAD5R5B6_PARTN</name>
<evidence type="ECO:0000313" key="3">
    <source>
        <dbReference type="EMBL" id="KAJ1369708.1"/>
    </source>
</evidence>
<accession>A0AAD5R5B6</accession>
<feature type="compositionally biased region" description="Basic residues" evidence="1">
    <location>
        <begin position="89"/>
        <end position="98"/>
    </location>
</feature>
<protein>
    <submittedName>
        <fullName evidence="3">Uncharacterized protein</fullName>
    </submittedName>
</protein>
<dbReference type="Proteomes" id="UP001196413">
    <property type="component" value="Unassembled WGS sequence"/>
</dbReference>
<feature type="region of interest" description="Disordered" evidence="1">
    <location>
        <begin position="73"/>
        <end position="115"/>
    </location>
</feature>
<gene>
    <name evidence="3" type="ORF">KIN20_031248</name>
</gene>
<dbReference type="AlphaFoldDB" id="A0AAD5R5B6"/>
<dbReference type="EMBL" id="JAHQIW010006656">
    <property type="protein sequence ID" value="KAJ1369708.1"/>
    <property type="molecule type" value="Genomic_DNA"/>
</dbReference>
<evidence type="ECO:0000313" key="4">
    <source>
        <dbReference type="Proteomes" id="UP001196413"/>
    </source>
</evidence>
<feature type="compositionally biased region" description="Polar residues" evidence="1">
    <location>
        <begin position="73"/>
        <end position="88"/>
    </location>
</feature>
<evidence type="ECO:0000256" key="2">
    <source>
        <dbReference type="SAM" id="SignalP"/>
    </source>
</evidence>
<comment type="caution">
    <text evidence="3">The sequence shown here is derived from an EMBL/GenBank/DDBJ whole genome shotgun (WGS) entry which is preliminary data.</text>
</comment>
<organism evidence="3 4">
    <name type="scientific">Parelaphostrongylus tenuis</name>
    <name type="common">Meningeal worm</name>
    <dbReference type="NCBI Taxonomy" id="148309"/>
    <lineage>
        <taxon>Eukaryota</taxon>
        <taxon>Metazoa</taxon>
        <taxon>Ecdysozoa</taxon>
        <taxon>Nematoda</taxon>
        <taxon>Chromadorea</taxon>
        <taxon>Rhabditida</taxon>
        <taxon>Rhabditina</taxon>
        <taxon>Rhabditomorpha</taxon>
        <taxon>Strongyloidea</taxon>
        <taxon>Metastrongylidae</taxon>
        <taxon>Parelaphostrongylus</taxon>
    </lineage>
</organism>
<reference evidence="3" key="1">
    <citation type="submission" date="2021-06" db="EMBL/GenBank/DDBJ databases">
        <title>Parelaphostrongylus tenuis whole genome reference sequence.</title>
        <authorList>
            <person name="Garwood T.J."/>
            <person name="Larsen P.A."/>
            <person name="Fountain-Jones N.M."/>
            <person name="Garbe J.R."/>
            <person name="Macchietto M.G."/>
            <person name="Kania S.A."/>
            <person name="Gerhold R.W."/>
            <person name="Richards J.E."/>
            <person name="Wolf T.M."/>
        </authorList>
    </citation>
    <scope>NUCLEOTIDE SEQUENCE</scope>
    <source>
        <strain evidence="3">MNPRO001-30</strain>
        <tissue evidence="3">Meninges</tissue>
    </source>
</reference>
<proteinExistence type="predicted"/>
<sequence>MFVSLLVIGLLGCVVSADKACHPDSGNALAYGRSIGPSNAPPMVEVWDPVMLPLMLERSDPANLKFYSTKSIPLTHKNQQQPTHCSSLKQKRTSPQRYHRTEGFNVSLRKHRLNS</sequence>
<evidence type="ECO:0000256" key="1">
    <source>
        <dbReference type="SAM" id="MobiDB-lite"/>
    </source>
</evidence>
<keyword evidence="4" id="KW-1185">Reference proteome</keyword>
<feature type="chain" id="PRO_5042233532" evidence="2">
    <location>
        <begin position="18"/>
        <end position="115"/>
    </location>
</feature>